<dbReference type="GO" id="GO:0005987">
    <property type="term" value="P:sucrose catabolic process"/>
    <property type="evidence" value="ECO:0007669"/>
    <property type="project" value="TreeGrafter"/>
</dbReference>
<reference evidence="8" key="1">
    <citation type="journal article" date="2012" name="PLoS Genet.">
        <title>Comparative analysis of the genomes of two field isolates of the rice blast fungus Magnaporthe oryzae.</title>
        <authorList>
            <person name="Xue M."/>
            <person name="Yang J."/>
            <person name="Li Z."/>
            <person name="Hu S."/>
            <person name="Yao N."/>
            <person name="Dean R.A."/>
            <person name="Zhao W."/>
            <person name="Shen M."/>
            <person name="Zhang H."/>
            <person name="Li C."/>
            <person name="Liu L."/>
            <person name="Cao L."/>
            <person name="Xu X."/>
            <person name="Xing Y."/>
            <person name="Hsiang T."/>
            <person name="Zhang Z."/>
            <person name="Xu J.R."/>
            <person name="Peng Y.L."/>
        </authorList>
    </citation>
    <scope>NUCLEOTIDE SEQUENCE</scope>
    <source>
        <strain evidence="8">Y34</strain>
    </source>
</reference>
<dbReference type="PANTHER" id="PTHR42800:SF3">
    <property type="entry name" value="GLYCOSYL HYDROLASE FAMILY 32 N-TERMINAL DOMAIN-CONTAINING PROTEIN"/>
    <property type="match status" value="1"/>
</dbReference>
<organism evidence="8">
    <name type="scientific">Pyricularia oryzae (strain Y34)</name>
    <name type="common">Rice blast fungus</name>
    <name type="synonym">Magnaporthe oryzae</name>
    <dbReference type="NCBI Taxonomy" id="1143189"/>
    <lineage>
        <taxon>Eukaryota</taxon>
        <taxon>Fungi</taxon>
        <taxon>Dikarya</taxon>
        <taxon>Ascomycota</taxon>
        <taxon>Pezizomycotina</taxon>
        <taxon>Sordariomycetes</taxon>
        <taxon>Sordariomycetidae</taxon>
        <taxon>Magnaporthales</taxon>
        <taxon>Pyriculariaceae</taxon>
        <taxon>Pyricularia</taxon>
    </lineage>
</organism>
<proteinExistence type="inferred from homology"/>
<keyword evidence="2 4" id="KW-0378">Hydrolase</keyword>
<evidence type="ECO:0000256" key="4">
    <source>
        <dbReference type="RuleBase" id="RU362110"/>
    </source>
</evidence>
<dbReference type="AlphaFoldDB" id="A0AA97PMH6"/>
<dbReference type="InterPro" id="IPR013148">
    <property type="entry name" value="Glyco_hydro_32_N"/>
</dbReference>
<evidence type="ECO:0000259" key="6">
    <source>
        <dbReference type="Pfam" id="PF00251"/>
    </source>
</evidence>
<accession>A0AA97PMH6</accession>
<dbReference type="Proteomes" id="UP000011086">
    <property type="component" value="Unassembled WGS sequence"/>
</dbReference>
<feature type="domain" description="Glycosyl hydrolase family 32 N-terminal" evidence="6">
    <location>
        <begin position="239"/>
        <end position="401"/>
    </location>
</feature>
<evidence type="ECO:0000256" key="1">
    <source>
        <dbReference type="ARBA" id="ARBA00009902"/>
    </source>
</evidence>
<sequence length="677" mass="73840">MKFTFVSSALLALVSSAAAQAPPVPQPLTADWLLNKAGNNSLFTRWRPRSHFIAPSGWMNDPCGAVHDPATDTYHLHYQFHPNHVGWGNVSWGHAVSKDLFHWTDTSPLSVFTGTTQPVNLQGEHDGTLLTFLTGIHRLPTNWKIHYQNGTEVQALFTSKDAGLTWQEQGIAIPGPPEGWNVTGFRDPSFFPNPDLDAMRNVSEPHYYAVLGSGLKGPDVPAELPGAARPGYIGPRMPLYTAPASNLTDWKFLGALWEPAANSSLGNPDVTGSFGYNFEVSGLFELKANGSDDGAFFVTTGAEGGNTTRHVREQWAVWARGNLSPRANGSIELKPSSGGAVDWGLSYAQASFVDSRKGNQERRVMWGWANEDIEDDVELAVARTMGYAGAITLPTELFLMETRGVQKHDYVDGNEWIPDNGAFTAQTLGIRPLPDVIEKLKTGAALNTFDVATVTAGTPKKVSENVGDSYVLTATLAAPNGTAGIVIAQSPDNSEYTSIVYDAAAKTIGVRRDHSSSLVGIFSNYTHEGHFAPYKTAGGAAEDIKFTIVYDKSLLEVFVNDRFALTSRIYPVRTDSTALSFFTGAFGSDKKTDATETTVWKDVKLWMGLAKAWTERPDDSSSPLHWDSAEQTNNYTWWNGCAPFYSWVAAHSRRLVLSHRTLVAPVQPTLLFSSDLS</sequence>
<feature type="domain" description="Glycosyl hydrolase family 32 C-terminal" evidence="7">
    <location>
        <begin position="453"/>
        <end position="600"/>
    </location>
</feature>
<dbReference type="EMBL" id="JH793789">
    <property type="protein sequence ID" value="ELQ40042.1"/>
    <property type="molecule type" value="Genomic_DNA"/>
</dbReference>
<keyword evidence="3 4" id="KW-0326">Glycosidase</keyword>
<dbReference type="InterPro" id="IPR001362">
    <property type="entry name" value="Glyco_hydro_32"/>
</dbReference>
<name>A0AA97PMH6_PYRO3</name>
<dbReference type="InterPro" id="IPR023296">
    <property type="entry name" value="Glyco_hydro_beta-prop_sf"/>
</dbReference>
<protein>
    <submittedName>
        <fullName evidence="8">Levanase</fullName>
    </submittedName>
</protein>
<evidence type="ECO:0000259" key="7">
    <source>
        <dbReference type="Pfam" id="PF08244"/>
    </source>
</evidence>
<evidence type="ECO:0000313" key="8">
    <source>
        <dbReference type="EMBL" id="ELQ40042.1"/>
    </source>
</evidence>
<dbReference type="GO" id="GO:0005737">
    <property type="term" value="C:cytoplasm"/>
    <property type="evidence" value="ECO:0007669"/>
    <property type="project" value="TreeGrafter"/>
</dbReference>
<evidence type="ECO:0000256" key="5">
    <source>
        <dbReference type="SAM" id="SignalP"/>
    </source>
</evidence>
<dbReference type="SMART" id="SM00640">
    <property type="entry name" value="Glyco_32"/>
    <property type="match status" value="1"/>
</dbReference>
<dbReference type="Pfam" id="PF00251">
    <property type="entry name" value="Glyco_hydro_32N"/>
    <property type="match status" value="2"/>
</dbReference>
<dbReference type="Gene3D" id="2.115.10.20">
    <property type="entry name" value="Glycosyl hydrolase domain, family 43"/>
    <property type="match status" value="1"/>
</dbReference>
<dbReference type="GO" id="GO:0004575">
    <property type="term" value="F:sucrose alpha-glucosidase activity"/>
    <property type="evidence" value="ECO:0007669"/>
    <property type="project" value="TreeGrafter"/>
</dbReference>
<evidence type="ECO:0000256" key="2">
    <source>
        <dbReference type="ARBA" id="ARBA00022801"/>
    </source>
</evidence>
<dbReference type="InterPro" id="IPR013189">
    <property type="entry name" value="Glyco_hydro_32_C"/>
</dbReference>
<keyword evidence="5" id="KW-0732">Signal</keyword>
<dbReference type="InterPro" id="IPR013320">
    <property type="entry name" value="ConA-like_dom_sf"/>
</dbReference>
<dbReference type="SUPFAM" id="SSF49899">
    <property type="entry name" value="Concanavalin A-like lectins/glucanases"/>
    <property type="match status" value="1"/>
</dbReference>
<feature type="domain" description="Glycosyl hydrolase family 32 N-terminal" evidence="6">
    <location>
        <begin position="51"/>
        <end position="191"/>
    </location>
</feature>
<feature type="signal peptide" evidence="5">
    <location>
        <begin position="1"/>
        <end position="19"/>
    </location>
</feature>
<evidence type="ECO:0000256" key="3">
    <source>
        <dbReference type="ARBA" id="ARBA00023295"/>
    </source>
</evidence>
<dbReference type="SUPFAM" id="SSF75005">
    <property type="entry name" value="Arabinanase/levansucrase/invertase"/>
    <property type="match status" value="1"/>
</dbReference>
<dbReference type="Gene3D" id="2.60.120.560">
    <property type="entry name" value="Exo-inulinase, domain 1"/>
    <property type="match status" value="1"/>
</dbReference>
<dbReference type="CDD" id="cd18621">
    <property type="entry name" value="GH32_XdINV-like"/>
    <property type="match status" value="1"/>
</dbReference>
<dbReference type="Pfam" id="PF08244">
    <property type="entry name" value="Glyco_hydro_32C"/>
    <property type="match status" value="1"/>
</dbReference>
<comment type="similarity">
    <text evidence="1 4">Belongs to the glycosyl hydrolase 32 family.</text>
</comment>
<gene>
    <name evidence="8" type="ORF">OOU_Y34scaffold00463g2</name>
</gene>
<dbReference type="PANTHER" id="PTHR42800">
    <property type="entry name" value="EXOINULINASE INUD (AFU_ORTHOLOGUE AFUA_5G00480)"/>
    <property type="match status" value="1"/>
</dbReference>
<feature type="chain" id="PRO_5041723106" evidence="5">
    <location>
        <begin position="20"/>
        <end position="677"/>
    </location>
</feature>